<dbReference type="EMBL" id="CP040846">
    <property type="protein sequence ID" value="QDA31264.1"/>
    <property type="molecule type" value="Genomic_DNA"/>
</dbReference>
<dbReference type="PANTHER" id="PTHR39664:SF2">
    <property type="entry name" value="NUCLEIC ACID-BINDING PROTEIN, CONTAINING PIN DOMAIN-RELATED"/>
    <property type="match status" value="1"/>
</dbReference>
<dbReference type="SUPFAM" id="SSF88723">
    <property type="entry name" value="PIN domain-like"/>
    <property type="match status" value="1"/>
</dbReference>
<dbReference type="KEGG" id="tic:FH039_06180"/>
<dbReference type="Pfam" id="PF01850">
    <property type="entry name" value="PIN"/>
    <property type="match status" value="1"/>
</dbReference>
<dbReference type="GeneID" id="40474754"/>
<dbReference type="InterPro" id="IPR002716">
    <property type="entry name" value="PIN_dom"/>
</dbReference>
<gene>
    <name evidence="2" type="ORF">FH039_06180</name>
</gene>
<evidence type="ECO:0000313" key="3">
    <source>
        <dbReference type="Proteomes" id="UP000306007"/>
    </source>
</evidence>
<dbReference type="Proteomes" id="UP000306007">
    <property type="component" value="Chromosome"/>
</dbReference>
<dbReference type="AlphaFoldDB" id="A0A4Y5SLK1"/>
<accession>A0A4Y5SLK1</accession>
<evidence type="ECO:0000259" key="1">
    <source>
        <dbReference type="SMART" id="SM00670"/>
    </source>
</evidence>
<proteinExistence type="predicted"/>
<dbReference type="PANTHER" id="PTHR39664">
    <property type="match status" value="1"/>
</dbReference>
<sequence length="133" mass="15343">MHGVIDTNVLIHDTFEDSEFHSEAEDVLESLDTWYIPAIVLQEFVWFFKNNGFSVDETWEVLKGYLDDPRFRGLNDNPQIVKKAFEILKVEKLPLSRFNDAMILAHALEKGVLVTFDSKFRKLAGRMGVKVLP</sequence>
<dbReference type="Gene3D" id="3.40.50.1010">
    <property type="entry name" value="5'-nuclease"/>
    <property type="match status" value="1"/>
</dbReference>
<dbReference type="OrthoDB" id="90145at2157"/>
<keyword evidence="3" id="KW-1185">Reference proteome</keyword>
<dbReference type="SMART" id="SM00670">
    <property type="entry name" value="PINc"/>
    <property type="match status" value="1"/>
</dbReference>
<protein>
    <submittedName>
        <fullName evidence="2">PIN domain-containing protein</fullName>
    </submittedName>
</protein>
<name>A0A4Y5SLK1_9EURY</name>
<organism evidence="2 3">
    <name type="scientific">Thermococcus indicus</name>
    <dbReference type="NCBI Taxonomy" id="2586643"/>
    <lineage>
        <taxon>Archaea</taxon>
        <taxon>Methanobacteriati</taxon>
        <taxon>Methanobacteriota</taxon>
        <taxon>Thermococci</taxon>
        <taxon>Thermococcales</taxon>
        <taxon>Thermococcaceae</taxon>
        <taxon>Thermococcus</taxon>
    </lineage>
</organism>
<evidence type="ECO:0000313" key="2">
    <source>
        <dbReference type="EMBL" id="QDA31264.1"/>
    </source>
</evidence>
<dbReference type="InterPro" id="IPR029060">
    <property type="entry name" value="PIN-like_dom_sf"/>
</dbReference>
<dbReference type="CDD" id="cd18684">
    <property type="entry name" value="PIN_VapC-like"/>
    <property type="match status" value="1"/>
</dbReference>
<feature type="domain" description="PIN" evidence="1">
    <location>
        <begin position="1"/>
        <end position="122"/>
    </location>
</feature>
<reference evidence="2 3" key="1">
    <citation type="submission" date="2019-06" db="EMBL/GenBank/DDBJ databases">
        <title>Thermococcus indicus sp. nov., a Fe(III)-reducing hyperthermophilic archaeon isolated from the Onnuri vent field of the Central Indian Ocean ridge.</title>
        <authorList>
            <person name="Lim J.K."/>
            <person name="Kim Y.J."/>
            <person name="Kwon K.K."/>
        </authorList>
    </citation>
    <scope>NUCLEOTIDE SEQUENCE [LARGE SCALE GENOMIC DNA]</scope>
    <source>
        <strain evidence="2 3">IOH1</strain>
    </source>
</reference>
<dbReference type="RefSeq" id="WP_139680607.1">
    <property type="nucleotide sequence ID" value="NZ_CP040846.1"/>
</dbReference>